<evidence type="ECO:0000256" key="7">
    <source>
        <dbReference type="ARBA" id="ARBA00022827"/>
    </source>
</evidence>
<dbReference type="RefSeq" id="WP_192910398.1">
    <property type="nucleotide sequence ID" value="NZ_CP062789.1"/>
</dbReference>
<evidence type="ECO:0000256" key="9">
    <source>
        <dbReference type="ARBA" id="ARBA00031306"/>
    </source>
</evidence>
<evidence type="ECO:0000313" key="12">
    <source>
        <dbReference type="Proteomes" id="UP000593998"/>
    </source>
</evidence>
<sequence length="317" mass="33472">MRATGELSAIGTTVRVAATDPAQIDAAMRLVATQLERLDAAISRFRADSEVNLLAHVLTTAERGWPVSALVREHLRAADRAHRLSEGIVDPTIGGALVRAGYDTDLDRVHEREGSAPPAPRAPLPPDVPGWGSVRLHPDGTVSLPRGTLLDLGASGKAHAADTIAAELVRFLPGGFLVDLGGDVASSGPRPLHGWQLGVEDPDGHVAEVVRMESQAFATSSTRARTWRAEGEERHHIIDPRTGRVAASPWAQVTCAARSALDANAASTTAVVLGEAAPTWLARHGVPARLMRHDGTVVTTRGWSAGGRRQRAGVRSA</sequence>
<reference evidence="11 12" key="1">
    <citation type="submission" date="2020-10" db="EMBL/GenBank/DDBJ databases">
        <title>Janibacter indicus TT2 genome sequence.</title>
        <authorList>
            <person name="Lee K."/>
            <person name="Ganzorig M."/>
        </authorList>
    </citation>
    <scope>NUCLEOTIDE SEQUENCE [LARGE SCALE GENOMIC DNA]</scope>
    <source>
        <strain evidence="11 12">TT2</strain>
    </source>
</reference>
<evidence type="ECO:0000256" key="10">
    <source>
        <dbReference type="ARBA" id="ARBA00048540"/>
    </source>
</evidence>
<keyword evidence="4" id="KW-0285">Flavoprotein</keyword>
<dbReference type="InterPro" id="IPR024932">
    <property type="entry name" value="ApbE"/>
</dbReference>
<accession>A0A7L9IW33</accession>
<dbReference type="Pfam" id="PF02424">
    <property type="entry name" value="ApbE"/>
    <property type="match status" value="1"/>
</dbReference>
<evidence type="ECO:0000256" key="2">
    <source>
        <dbReference type="ARBA" id="ARBA00011955"/>
    </source>
</evidence>
<dbReference type="Proteomes" id="UP000593998">
    <property type="component" value="Chromosome"/>
</dbReference>
<comment type="cofactor">
    <cofactor evidence="1">
        <name>Mg(2+)</name>
        <dbReference type="ChEBI" id="CHEBI:18420"/>
    </cofactor>
</comment>
<proteinExistence type="predicted"/>
<organism evidence="11 12">
    <name type="scientific">Janibacter indicus</name>
    <dbReference type="NCBI Taxonomy" id="857417"/>
    <lineage>
        <taxon>Bacteria</taxon>
        <taxon>Bacillati</taxon>
        <taxon>Actinomycetota</taxon>
        <taxon>Actinomycetes</taxon>
        <taxon>Micrococcales</taxon>
        <taxon>Intrasporangiaceae</taxon>
        <taxon>Janibacter</taxon>
    </lineage>
</organism>
<dbReference type="InterPro" id="IPR003374">
    <property type="entry name" value="ApbE-like_sf"/>
</dbReference>
<name>A0A7L9IW33_9MICO</name>
<dbReference type="SUPFAM" id="SSF143631">
    <property type="entry name" value="ApbE-like"/>
    <property type="match status" value="1"/>
</dbReference>
<dbReference type="PANTHER" id="PTHR30040">
    <property type="entry name" value="THIAMINE BIOSYNTHESIS LIPOPROTEIN APBE"/>
    <property type="match status" value="1"/>
</dbReference>
<evidence type="ECO:0000313" key="11">
    <source>
        <dbReference type="EMBL" id="QOK21606.1"/>
    </source>
</evidence>
<evidence type="ECO:0000256" key="3">
    <source>
        <dbReference type="ARBA" id="ARBA00016337"/>
    </source>
</evidence>
<evidence type="ECO:0000256" key="1">
    <source>
        <dbReference type="ARBA" id="ARBA00001946"/>
    </source>
</evidence>
<keyword evidence="7" id="KW-0274">FAD</keyword>
<evidence type="ECO:0000256" key="6">
    <source>
        <dbReference type="ARBA" id="ARBA00022723"/>
    </source>
</evidence>
<gene>
    <name evidence="11" type="ORF">IGS73_10605</name>
</gene>
<dbReference type="PANTHER" id="PTHR30040:SF2">
    <property type="entry name" value="FAD:PROTEIN FMN TRANSFERASE"/>
    <property type="match status" value="1"/>
</dbReference>
<evidence type="ECO:0000256" key="5">
    <source>
        <dbReference type="ARBA" id="ARBA00022679"/>
    </source>
</evidence>
<dbReference type="EMBL" id="CP062789">
    <property type="protein sequence ID" value="QOK21606.1"/>
    <property type="molecule type" value="Genomic_DNA"/>
</dbReference>
<evidence type="ECO:0000256" key="4">
    <source>
        <dbReference type="ARBA" id="ARBA00022630"/>
    </source>
</evidence>
<protein>
    <recommendedName>
        <fullName evidence="3">FAD:protein FMN transferase</fullName>
        <ecNumber evidence="2">2.7.1.180</ecNumber>
    </recommendedName>
    <alternativeName>
        <fullName evidence="9">Flavin transferase</fullName>
    </alternativeName>
</protein>
<dbReference type="AlphaFoldDB" id="A0A7L9IW33"/>
<keyword evidence="8" id="KW-0460">Magnesium</keyword>
<keyword evidence="6" id="KW-0479">Metal-binding</keyword>
<dbReference type="Gene3D" id="3.10.520.10">
    <property type="entry name" value="ApbE-like domains"/>
    <property type="match status" value="1"/>
</dbReference>
<keyword evidence="5 11" id="KW-0808">Transferase</keyword>
<dbReference type="GO" id="GO:0016740">
    <property type="term" value="F:transferase activity"/>
    <property type="evidence" value="ECO:0007669"/>
    <property type="project" value="UniProtKB-KW"/>
</dbReference>
<comment type="catalytic activity">
    <reaction evidence="10">
        <text>L-threonyl-[protein] + FAD = FMN-L-threonyl-[protein] + AMP + H(+)</text>
        <dbReference type="Rhea" id="RHEA:36847"/>
        <dbReference type="Rhea" id="RHEA-COMP:11060"/>
        <dbReference type="Rhea" id="RHEA-COMP:11061"/>
        <dbReference type="ChEBI" id="CHEBI:15378"/>
        <dbReference type="ChEBI" id="CHEBI:30013"/>
        <dbReference type="ChEBI" id="CHEBI:57692"/>
        <dbReference type="ChEBI" id="CHEBI:74257"/>
        <dbReference type="ChEBI" id="CHEBI:456215"/>
        <dbReference type="EC" id="2.7.1.180"/>
    </reaction>
</comment>
<evidence type="ECO:0000256" key="8">
    <source>
        <dbReference type="ARBA" id="ARBA00022842"/>
    </source>
</evidence>
<dbReference type="EC" id="2.7.1.180" evidence="2"/>
<dbReference type="GO" id="GO:0046872">
    <property type="term" value="F:metal ion binding"/>
    <property type="evidence" value="ECO:0007669"/>
    <property type="project" value="UniProtKB-KW"/>
</dbReference>